<sequence length="106" mass="12231">MPFQHPKRTNFKTLNKVIQSLKRKAEKKTVFPLSSCAVLRLKPCLASLLSTKPMTTTTGSPRWNHRTKEAVHIVTWKGPEAHAWWAREEAYGAGTMWRQERCPRVC</sequence>
<dbReference type="EMBL" id="CM017624">
    <property type="protein sequence ID" value="TYH82804.1"/>
    <property type="molecule type" value="Genomic_DNA"/>
</dbReference>
<evidence type="ECO:0000313" key="2">
    <source>
        <dbReference type="Proteomes" id="UP000322667"/>
    </source>
</evidence>
<proteinExistence type="predicted"/>
<gene>
    <name evidence="1" type="ORF">ES332_D02G086800v1</name>
</gene>
<reference evidence="1 2" key="1">
    <citation type="submission" date="2019-07" db="EMBL/GenBank/DDBJ databases">
        <title>WGS assembly of Gossypium tomentosum.</title>
        <authorList>
            <person name="Chen Z.J."/>
            <person name="Sreedasyam A."/>
            <person name="Ando A."/>
            <person name="Song Q."/>
            <person name="De L."/>
            <person name="Hulse-Kemp A."/>
            <person name="Ding M."/>
            <person name="Ye W."/>
            <person name="Kirkbride R."/>
            <person name="Jenkins J."/>
            <person name="Plott C."/>
            <person name="Lovell J."/>
            <person name="Lin Y.-M."/>
            <person name="Vaughn R."/>
            <person name="Liu B."/>
            <person name="Li W."/>
            <person name="Simpson S."/>
            <person name="Scheffler B."/>
            <person name="Saski C."/>
            <person name="Grover C."/>
            <person name="Hu G."/>
            <person name="Conover J."/>
            <person name="Carlson J."/>
            <person name="Shu S."/>
            <person name="Boston L."/>
            <person name="Williams M."/>
            <person name="Peterson D."/>
            <person name="Mcgee K."/>
            <person name="Jones D."/>
            <person name="Wendel J."/>
            <person name="Stelly D."/>
            <person name="Grimwood J."/>
            <person name="Schmutz J."/>
        </authorList>
    </citation>
    <scope>NUCLEOTIDE SEQUENCE [LARGE SCALE GENOMIC DNA]</scope>
    <source>
        <strain evidence="1">7179.01</strain>
    </source>
</reference>
<keyword evidence="2" id="KW-1185">Reference proteome</keyword>
<organism evidence="1 2">
    <name type="scientific">Gossypium tomentosum</name>
    <name type="common">Hawaiian cotton</name>
    <name type="synonym">Gossypium sandvicense</name>
    <dbReference type="NCBI Taxonomy" id="34277"/>
    <lineage>
        <taxon>Eukaryota</taxon>
        <taxon>Viridiplantae</taxon>
        <taxon>Streptophyta</taxon>
        <taxon>Embryophyta</taxon>
        <taxon>Tracheophyta</taxon>
        <taxon>Spermatophyta</taxon>
        <taxon>Magnoliopsida</taxon>
        <taxon>eudicotyledons</taxon>
        <taxon>Gunneridae</taxon>
        <taxon>Pentapetalae</taxon>
        <taxon>rosids</taxon>
        <taxon>malvids</taxon>
        <taxon>Malvales</taxon>
        <taxon>Malvaceae</taxon>
        <taxon>Malvoideae</taxon>
        <taxon>Gossypium</taxon>
    </lineage>
</organism>
<dbReference type="Proteomes" id="UP000322667">
    <property type="component" value="Chromosome D02"/>
</dbReference>
<evidence type="ECO:0000313" key="1">
    <source>
        <dbReference type="EMBL" id="TYH82804.1"/>
    </source>
</evidence>
<protein>
    <submittedName>
        <fullName evidence="1">Uncharacterized protein</fullName>
    </submittedName>
</protein>
<dbReference type="AlphaFoldDB" id="A0A5D2LUT9"/>
<name>A0A5D2LUT9_GOSTO</name>
<accession>A0A5D2LUT9</accession>